<dbReference type="InterPro" id="IPR025331">
    <property type="entry name" value="TNT"/>
</dbReference>
<evidence type="ECO:0000259" key="2">
    <source>
        <dbReference type="Pfam" id="PF14021"/>
    </source>
</evidence>
<feature type="domain" description="TNT" evidence="2">
    <location>
        <begin position="113"/>
        <end position="207"/>
    </location>
</feature>
<dbReference type="InterPro" id="IPR053024">
    <property type="entry name" value="Fungal_surface_NADase"/>
</dbReference>
<evidence type="ECO:0000313" key="3">
    <source>
        <dbReference type="EMBL" id="KAJ7696477.1"/>
    </source>
</evidence>
<dbReference type="PANTHER" id="PTHR42059">
    <property type="entry name" value="TNT DOMAIN-CONTAINING PROTEIN"/>
    <property type="match status" value="1"/>
</dbReference>
<sequence>MYFSLSHLFGVLLLSSGIAAANKTSHCDPTFCNGTEFMSKRFLCGDPRLGPKHLPASSPFASILSGYHRLGGLCPDAFLKKWFNNSDYTYFSPPSDGFQLSTAHKPIAADQVLQRGMLVDCFGTLYETFLFPAGTPFSMRSLPPSSLNTPTYDDIAAFNYRVYRVEYPFVVTSGPIAAFFGQSGQGMVYKTRSTIDVLLQGGLLTRVDERE</sequence>
<feature type="chain" id="PRO_5042121387" description="TNT domain-containing protein" evidence="1">
    <location>
        <begin position="22"/>
        <end position="211"/>
    </location>
</feature>
<name>A0AAD7DP91_MYCRO</name>
<gene>
    <name evidence="3" type="ORF">B0H17DRAFT_1197987</name>
</gene>
<evidence type="ECO:0000313" key="4">
    <source>
        <dbReference type="Proteomes" id="UP001221757"/>
    </source>
</evidence>
<dbReference type="EMBL" id="JARKIE010000034">
    <property type="protein sequence ID" value="KAJ7696477.1"/>
    <property type="molecule type" value="Genomic_DNA"/>
</dbReference>
<comment type="caution">
    <text evidence="3">The sequence shown here is derived from an EMBL/GenBank/DDBJ whole genome shotgun (WGS) entry which is preliminary data.</text>
</comment>
<dbReference type="GO" id="GO:0050135">
    <property type="term" value="F:NADP+ nucleosidase activity"/>
    <property type="evidence" value="ECO:0007669"/>
    <property type="project" value="InterPro"/>
</dbReference>
<feature type="signal peptide" evidence="1">
    <location>
        <begin position="1"/>
        <end position="21"/>
    </location>
</feature>
<dbReference type="AlphaFoldDB" id="A0AAD7DP91"/>
<accession>A0AAD7DP91</accession>
<organism evidence="3 4">
    <name type="scientific">Mycena rosella</name>
    <name type="common">Pink bonnet</name>
    <name type="synonym">Agaricus rosellus</name>
    <dbReference type="NCBI Taxonomy" id="1033263"/>
    <lineage>
        <taxon>Eukaryota</taxon>
        <taxon>Fungi</taxon>
        <taxon>Dikarya</taxon>
        <taxon>Basidiomycota</taxon>
        <taxon>Agaricomycotina</taxon>
        <taxon>Agaricomycetes</taxon>
        <taxon>Agaricomycetidae</taxon>
        <taxon>Agaricales</taxon>
        <taxon>Marasmiineae</taxon>
        <taxon>Mycenaceae</taxon>
        <taxon>Mycena</taxon>
    </lineage>
</organism>
<evidence type="ECO:0000256" key="1">
    <source>
        <dbReference type="SAM" id="SignalP"/>
    </source>
</evidence>
<keyword evidence="1" id="KW-0732">Signal</keyword>
<dbReference type="Proteomes" id="UP001221757">
    <property type="component" value="Unassembled WGS sequence"/>
</dbReference>
<dbReference type="Pfam" id="PF14021">
    <property type="entry name" value="TNT"/>
    <property type="match status" value="1"/>
</dbReference>
<reference evidence="3" key="1">
    <citation type="submission" date="2023-03" db="EMBL/GenBank/DDBJ databases">
        <title>Massive genome expansion in bonnet fungi (Mycena s.s.) driven by repeated elements and novel gene families across ecological guilds.</title>
        <authorList>
            <consortium name="Lawrence Berkeley National Laboratory"/>
            <person name="Harder C.B."/>
            <person name="Miyauchi S."/>
            <person name="Viragh M."/>
            <person name="Kuo A."/>
            <person name="Thoen E."/>
            <person name="Andreopoulos B."/>
            <person name="Lu D."/>
            <person name="Skrede I."/>
            <person name="Drula E."/>
            <person name="Henrissat B."/>
            <person name="Morin E."/>
            <person name="Kohler A."/>
            <person name="Barry K."/>
            <person name="LaButti K."/>
            <person name="Morin E."/>
            <person name="Salamov A."/>
            <person name="Lipzen A."/>
            <person name="Mereny Z."/>
            <person name="Hegedus B."/>
            <person name="Baldrian P."/>
            <person name="Stursova M."/>
            <person name="Weitz H."/>
            <person name="Taylor A."/>
            <person name="Grigoriev I.V."/>
            <person name="Nagy L.G."/>
            <person name="Martin F."/>
            <person name="Kauserud H."/>
        </authorList>
    </citation>
    <scope>NUCLEOTIDE SEQUENCE</scope>
    <source>
        <strain evidence="3">CBHHK067</strain>
    </source>
</reference>
<proteinExistence type="predicted"/>
<dbReference type="PANTHER" id="PTHR42059:SF1">
    <property type="entry name" value="TNT DOMAIN-CONTAINING PROTEIN"/>
    <property type="match status" value="1"/>
</dbReference>
<protein>
    <recommendedName>
        <fullName evidence="2">TNT domain-containing protein</fullName>
    </recommendedName>
</protein>
<keyword evidence="4" id="KW-1185">Reference proteome</keyword>